<dbReference type="AlphaFoldDB" id="A0A5A7NAS1"/>
<keyword evidence="2" id="KW-0067">ATP-binding</keyword>
<evidence type="ECO:0000256" key="1">
    <source>
        <dbReference type="ARBA" id="ARBA00022741"/>
    </source>
</evidence>
<keyword evidence="1" id="KW-0547">Nucleotide-binding</keyword>
<feature type="compositionally biased region" description="Basic and acidic residues" evidence="3">
    <location>
        <begin position="1"/>
        <end position="18"/>
    </location>
</feature>
<reference evidence="4 5" key="1">
    <citation type="submission" date="2019-09" db="EMBL/GenBank/DDBJ databases">
        <title>NBRP : Genome information of microbial organism related human and environment.</title>
        <authorList>
            <person name="Hattori M."/>
            <person name="Oshima K."/>
            <person name="Inaba H."/>
            <person name="Suda W."/>
            <person name="Sakamoto M."/>
            <person name="Iino T."/>
            <person name="Kitahara M."/>
            <person name="Oshida Y."/>
            <person name="Iida T."/>
            <person name="Kudo T."/>
            <person name="Itoh T."/>
            <person name="Ohkuma M."/>
        </authorList>
    </citation>
    <scope>NUCLEOTIDE SEQUENCE [LARGE SCALE GENOMIC DNA]</scope>
    <source>
        <strain evidence="4 5">Q-1</strain>
    </source>
</reference>
<dbReference type="GO" id="GO:0005886">
    <property type="term" value="C:plasma membrane"/>
    <property type="evidence" value="ECO:0007669"/>
    <property type="project" value="TreeGrafter"/>
</dbReference>
<dbReference type="Proteomes" id="UP000324996">
    <property type="component" value="Unassembled WGS sequence"/>
</dbReference>
<protein>
    <recommendedName>
        <fullName evidence="6">Chromosome partitioning ATPase</fullName>
    </recommendedName>
</protein>
<accession>A0A5A7NAS1</accession>
<feature type="region of interest" description="Disordered" evidence="3">
    <location>
        <begin position="1"/>
        <end position="23"/>
    </location>
</feature>
<comment type="caution">
    <text evidence="4">The sequence shown here is derived from an EMBL/GenBank/DDBJ whole genome shotgun (WGS) entry which is preliminary data.</text>
</comment>
<evidence type="ECO:0000313" key="5">
    <source>
        <dbReference type="Proteomes" id="UP000324996"/>
    </source>
</evidence>
<proteinExistence type="predicted"/>
<organism evidence="4 5">
    <name type="scientific">Iodidimonas nitroreducens</name>
    <dbReference type="NCBI Taxonomy" id="1236968"/>
    <lineage>
        <taxon>Bacteria</taxon>
        <taxon>Pseudomonadati</taxon>
        <taxon>Pseudomonadota</taxon>
        <taxon>Alphaproteobacteria</taxon>
        <taxon>Iodidimonadales</taxon>
        <taxon>Iodidimonadaceae</taxon>
        <taxon>Iodidimonas</taxon>
    </lineage>
</organism>
<dbReference type="PANTHER" id="PTHR32309:SF13">
    <property type="entry name" value="FERRIC ENTEROBACTIN TRANSPORT PROTEIN FEPE"/>
    <property type="match status" value="1"/>
</dbReference>
<dbReference type="NCBIfam" id="TIGR03018">
    <property type="entry name" value="pepcterm_TyrKin"/>
    <property type="match status" value="1"/>
</dbReference>
<gene>
    <name evidence="4" type="ORF">JCM17846_25060</name>
</gene>
<evidence type="ECO:0000256" key="2">
    <source>
        <dbReference type="ARBA" id="ARBA00022840"/>
    </source>
</evidence>
<keyword evidence="5" id="KW-1185">Reference proteome</keyword>
<dbReference type="InterPro" id="IPR027417">
    <property type="entry name" value="P-loop_NTPase"/>
</dbReference>
<dbReference type="RefSeq" id="WP_052370611.1">
    <property type="nucleotide sequence ID" value="NZ_BKCN01000014.1"/>
</dbReference>
<evidence type="ECO:0000256" key="3">
    <source>
        <dbReference type="SAM" id="MobiDB-lite"/>
    </source>
</evidence>
<evidence type="ECO:0000313" key="4">
    <source>
        <dbReference type="EMBL" id="GER04824.1"/>
    </source>
</evidence>
<dbReference type="Gene3D" id="3.40.50.300">
    <property type="entry name" value="P-loop containing nucleotide triphosphate hydrolases"/>
    <property type="match status" value="1"/>
</dbReference>
<dbReference type="EMBL" id="BKCN01000014">
    <property type="protein sequence ID" value="GER04824.1"/>
    <property type="molecule type" value="Genomic_DNA"/>
</dbReference>
<dbReference type="SUPFAM" id="SSF52540">
    <property type="entry name" value="P-loop containing nucleoside triphosphate hydrolases"/>
    <property type="match status" value="1"/>
</dbReference>
<dbReference type="CDD" id="cd05387">
    <property type="entry name" value="BY-kinase"/>
    <property type="match status" value="1"/>
</dbReference>
<dbReference type="InterPro" id="IPR050445">
    <property type="entry name" value="Bact_polysacc_biosynth/exp"/>
</dbReference>
<dbReference type="PANTHER" id="PTHR32309">
    <property type="entry name" value="TYROSINE-PROTEIN KINASE"/>
    <property type="match status" value="1"/>
</dbReference>
<dbReference type="GO" id="GO:0004713">
    <property type="term" value="F:protein tyrosine kinase activity"/>
    <property type="evidence" value="ECO:0007669"/>
    <property type="project" value="TreeGrafter"/>
</dbReference>
<sequence length="324" mass="36038">MSDRGSHPKQDRAGKELAGDPLEDASLIERAAARLRTETVSVQNADAIKPEKQPSGQGVHVNSLRGARRKSGHEIAPEDGIVDVTIDLDMLAAHGYLTPKTMRSQLAEEMRLIKRSVVQAFWFRDVERSNLIMVTSAFPSEGKSFVALNLAISLACEVDFHVLLVDSDFERPAVFNRLGLGRRLGLMDMLKNPDTDLSEILLRTNIERLSLIGPGRRDDMSTELLASQRMQQIAQEMADRYPDRLIIFDTPPMLSCSEPAVLAELMGQVVFVVESNKTQREALEKAVQLLPADCKLGLVLNKMVPGIGDTTYSYYGDRSYRNQI</sequence>
<evidence type="ECO:0008006" key="6">
    <source>
        <dbReference type="Google" id="ProtNLM"/>
    </source>
</evidence>
<name>A0A5A7NAS1_9PROT</name>
<dbReference type="InterPro" id="IPR005702">
    <property type="entry name" value="Wzc-like_C"/>
</dbReference>